<dbReference type="AlphaFoldDB" id="A0A9D1JJ51"/>
<dbReference type="InterPro" id="IPR051677">
    <property type="entry name" value="AfsR-DnrI-RedD_regulator"/>
</dbReference>
<name>A0A9D1JJ51_9FIRM</name>
<reference evidence="5" key="1">
    <citation type="submission" date="2020-10" db="EMBL/GenBank/DDBJ databases">
        <authorList>
            <person name="Gilroy R."/>
        </authorList>
    </citation>
    <scope>NUCLEOTIDE SEQUENCE</scope>
    <source>
        <strain evidence="5">CHK190-19873</strain>
    </source>
</reference>
<comment type="similarity">
    <text evidence="1">Belongs to the AfsR/DnrI/RedD regulatory family.</text>
</comment>
<reference evidence="5" key="2">
    <citation type="journal article" date="2021" name="PeerJ">
        <title>Extensive microbial diversity within the chicken gut microbiome revealed by metagenomics and culture.</title>
        <authorList>
            <person name="Gilroy R."/>
            <person name="Ravi A."/>
            <person name="Getino M."/>
            <person name="Pursley I."/>
            <person name="Horton D.L."/>
            <person name="Alikhan N.F."/>
            <person name="Baker D."/>
            <person name="Gharbi K."/>
            <person name="Hall N."/>
            <person name="Watson M."/>
            <person name="Adriaenssens E.M."/>
            <person name="Foster-Nyarko E."/>
            <person name="Jarju S."/>
            <person name="Secka A."/>
            <person name="Antonio M."/>
            <person name="Oren A."/>
            <person name="Chaudhuri R.R."/>
            <person name="La Ragione R."/>
            <person name="Hildebrand F."/>
            <person name="Pallen M.J."/>
        </authorList>
    </citation>
    <scope>NUCLEOTIDE SEQUENCE</scope>
    <source>
        <strain evidence="5">CHK190-19873</strain>
    </source>
</reference>
<evidence type="ECO:0000313" key="5">
    <source>
        <dbReference type="EMBL" id="HIS30004.1"/>
    </source>
</evidence>
<feature type="domain" description="OmpR/PhoB-type" evidence="3">
    <location>
        <begin position="21"/>
        <end position="95"/>
    </location>
</feature>
<gene>
    <name evidence="5" type="ORF">IAB44_00405</name>
</gene>
<evidence type="ECO:0000256" key="2">
    <source>
        <dbReference type="ARBA" id="ARBA00023125"/>
    </source>
</evidence>
<keyword evidence="2" id="KW-0238">DNA-binding</keyword>
<dbReference type="GO" id="GO:0006355">
    <property type="term" value="P:regulation of DNA-templated transcription"/>
    <property type="evidence" value="ECO:0007669"/>
    <property type="project" value="InterPro"/>
</dbReference>
<dbReference type="InterPro" id="IPR036388">
    <property type="entry name" value="WH-like_DNA-bd_sf"/>
</dbReference>
<evidence type="ECO:0000313" key="6">
    <source>
        <dbReference type="Proteomes" id="UP000823935"/>
    </source>
</evidence>
<dbReference type="Gene3D" id="1.25.40.10">
    <property type="entry name" value="Tetratricopeptide repeat domain"/>
    <property type="match status" value="1"/>
</dbReference>
<dbReference type="Pfam" id="PF03704">
    <property type="entry name" value="BTAD"/>
    <property type="match status" value="1"/>
</dbReference>
<sequence>MVTVKILGKFEISRDGKTLDDRNFRSNQLVRLLIFLVMYRKRSFSAADAAEALWPEGETDNPSGALKNLVYRLRSLLKKLGDDPFIIHERGSYRWNPAVPLETDYELFEQACLRAQKESRQMETKDCIDVCEKALALYGGSVFPAVAAETWMISTATYYHSLYLRLIKDLCGFYDQTQRYAEMEKVCREALAEDSLDEELHYWLIKALMGQHNQDLALQHYEEAKTILRKNLGLRQWDRLDDIYAEIISIQNLRVASFDDIYQDISEDMEPSGAFLCDYVIFRQIYRLEARRVERLGISEHLALLTLETKSVKKKEEALAMLRTGMERMRGVLSSYLRIGDAACRYSDSQYLLMLPACTYEAGAMVCERLLRRFREALPNPAVQVRYELEEVSAKHVKLK</sequence>
<accession>A0A9D1JJ51</accession>
<dbReference type="Gene3D" id="1.10.10.10">
    <property type="entry name" value="Winged helix-like DNA-binding domain superfamily/Winged helix DNA-binding domain"/>
    <property type="match status" value="1"/>
</dbReference>
<evidence type="ECO:0000259" key="4">
    <source>
        <dbReference type="SMART" id="SM01043"/>
    </source>
</evidence>
<dbReference type="GO" id="GO:0000160">
    <property type="term" value="P:phosphorelay signal transduction system"/>
    <property type="evidence" value="ECO:0007669"/>
    <property type="project" value="InterPro"/>
</dbReference>
<dbReference type="SUPFAM" id="SSF46894">
    <property type="entry name" value="C-terminal effector domain of the bipartite response regulators"/>
    <property type="match status" value="1"/>
</dbReference>
<dbReference type="SUPFAM" id="SSF48452">
    <property type="entry name" value="TPR-like"/>
    <property type="match status" value="1"/>
</dbReference>
<organism evidence="5 6">
    <name type="scientific">Candidatus Limivivens intestinipullorum</name>
    <dbReference type="NCBI Taxonomy" id="2840858"/>
    <lineage>
        <taxon>Bacteria</taxon>
        <taxon>Bacillati</taxon>
        <taxon>Bacillota</taxon>
        <taxon>Clostridia</taxon>
        <taxon>Lachnospirales</taxon>
        <taxon>Lachnospiraceae</taxon>
        <taxon>Lachnospiraceae incertae sedis</taxon>
        <taxon>Candidatus Limivivens</taxon>
    </lineage>
</organism>
<dbReference type="EMBL" id="DVIQ01000003">
    <property type="protein sequence ID" value="HIS30004.1"/>
    <property type="molecule type" value="Genomic_DNA"/>
</dbReference>
<protein>
    <recommendedName>
        <fullName evidence="7">Bacterial transcriptional activator domain-containing protein</fullName>
    </recommendedName>
</protein>
<dbReference type="InterPro" id="IPR005158">
    <property type="entry name" value="BTAD"/>
</dbReference>
<feature type="domain" description="Bacterial transcriptional activator" evidence="4">
    <location>
        <begin position="103"/>
        <end position="248"/>
    </location>
</feature>
<evidence type="ECO:0000256" key="1">
    <source>
        <dbReference type="ARBA" id="ARBA00005820"/>
    </source>
</evidence>
<dbReference type="InterPro" id="IPR011990">
    <property type="entry name" value="TPR-like_helical_dom_sf"/>
</dbReference>
<dbReference type="InterPro" id="IPR016032">
    <property type="entry name" value="Sig_transdc_resp-reg_C-effctor"/>
</dbReference>
<dbReference type="Proteomes" id="UP000823935">
    <property type="component" value="Unassembled WGS sequence"/>
</dbReference>
<proteinExistence type="inferred from homology"/>
<dbReference type="SMART" id="SM00862">
    <property type="entry name" value="Trans_reg_C"/>
    <property type="match status" value="1"/>
</dbReference>
<evidence type="ECO:0008006" key="7">
    <source>
        <dbReference type="Google" id="ProtNLM"/>
    </source>
</evidence>
<comment type="caution">
    <text evidence="5">The sequence shown here is derived from an EMBL/GenBank/DDBJ whole genome shotgun (WGS) entry which is preliminary data.</text>
</comment>
<dbReference type="PANTHER" id="PTHR35807">
    <property type="entry name" value="TRANSCRIPTIONAL REGULATOR REDD-RELATED"/>
    <property type="match status" value="1"/>
</dbReference>
<dbReference type="SMART" id="SM01043">
    <property type="entry name" value="BTAD"/>
    <property type="match status" value="1"/>
</dbReference>
<dbReference type="GO" id="GO:0003677">
    <property type="term" value="F:DNA binding"/>
    <property type="evidence" value="ECO:0007669"/>
    <property type="project" value="UniProtKB-KW"/>
</dbReference>
<evidence type="ECO:0000259" key="3">
    <source>
        <dbReference type="SMART" id="SM00862"/>
    </source>
</evidence>
<dbReference type="InterPro" id="IPR001867">
    <property type="entry name" value="OmpR/PhoB-type_DNA-bd"/>
</dbReference>